<dbReference type="EMBL" id="QRBB01000001">
    <property type="protein sequence ID" value="RDS78691.1"/>
    <property type="molecule type" value="Genomic_DNA"/>
</dbReference>
<evidence type="ECO:0008006" key="5">
    <source>
        <dbReference type="Google" id="ProtNLM"/>
    </source>
</evidence>
<feature type="chain" id="PRO_5017388091" description="Ferrochelatase" evidence="2">
    <location>
        <begin position="25"/>
        <end position="72"/>
    </location>
</feature>
<keyword evidence="1" id="KW-0472">Membrane</keyword>
<keyword evidence="2" id="KW-0732">Signal</keyword>
<proteinExistence type="predicted"/>
<feature type="signal peptide" evidence="2">
    <location>
        <begin position="1"/>
        <end position="24"/>
    </location>
</feature>
<dbReference type="Proteomes" id="UP000254101">
    <property type="component" value="Unassembled WGS sequence"/>
</dbReference>
<evidence type="ECO:0000256" key="2">
    <source>
        <dbReference type="SAM" id="SignalP"/>
    </source>
</evidence>
<gene>
    <name evidence="3" type="ORF">DL238_12415</name>
</gene>
<evidence type="ECO:0000256" key="1">
    <source>
        <dbReference type="SAM" id="Phobius"/>
    </source>
</evidence>
<keyword evidence="1" id="KW-1133">Transmembrane helix</keyword>
<organism evidence="3 4">
    <name type="scientific">Alteriqipengyuania lutimaris</name>
    <dbReference type="NCBI Taxonomy" id="1538146"/>
    <lineage>
        <taxon>Bacteria</taxon>
        <taxon>Pseudomonadati</taxon>
        <taxon>Pseudomonadota</taxon>
        <taxon>Alphaproteobacteria</taxon>
        <taxon>Sphingomonadales</taxon>
        <taxon>Erythrobacteraceae</taxon>
        <taxon>Alteriqipengyuania</taxon>
    </lineage>
</organism>
<accession>A0A395LPB2</accession>
<evidence type="ECO:0000313" key="3">
    <source>
        <dbReference type="EMBL" id="RDS78691.1"/>
    </source>
</evidence>
<dbReference type="AlphaFoldDB" id="A0A395LPB2"/>
<evidence type="ECO:0000313" key="4">
    <source>
        <dbReference type="Proteomes" id="UP000254101"/>
    </source>
</evidence>
<keyword evidence="4" id="KW-1185">Reference proteome</keyword>
<comment type="caution">
    <text evidence="3">The sequence shown here is derived from an EMBL/GenBank/DDBJ whole genome shotgun (WGS) entry which is preliminary data.</text>
</comment>
<protein>
    <recommendedName>
        <fullName evidence="5">Ferrochelatase</fullName>
    </recommendedName>
</protein>
<name>A0A395LPB2_9SPHN</name>
<sequence>MTNPRLVAALAGAALAVTPIAAQAEARSAAPVDGESSLGGSPVAAIIAAAIAGLIVVATVTSTDDEDDAVSP</sequence>
<reference evidence="3 4" key="1">
    <citation type="submission" date="2018-07" db="EMBL/GenBank/DDBJ databases">
        <title>Erythrobacter nanhaiensis sp. nov., a novel member of the genus Erythrobacter isolated from the South China Sea.</title>
        <authorList>
            <person name="Chen X."/>
            <person name="Liu J."/>
        </authorList>
    </citation>
    <scope>NUCLEOTIDE SEQUENCE [LARGE SCALE GENOMIC DNA]</scope>
    <source>
        <strain evidence="3 4">S-5</strain>
    </source>
</reference>
<keyword evidence="1" id="KW-0812">Transmembrane</keyword>
<feature type="transmembrane region" description="Helical" evidence="1">
    <location>
        <begin position="42"/>
        <end position="61"/>
    </location>
</feature>
<dbReference type="RefSeq" id="WP_115492547.1">
    <property type="nucleotide sequence ID" value="NZ_JACHWW010000001.1"/>
</dbReference>